<evidence type="ECO:0000256" key="1">
    <source>
        <dbReference type="SAM" id="Phobius"/>
    </source>
</evidence>
<evidence type="ECO:0000313" key="3">
    <source>
        <dbReference type="Proteomes" id="UP000239477"/>
    </source>
</evidence>
<reference evidence="2 3" key="1">
    <citation type="submission" date="2017-09" db="EMBL/GenBank/DDBJ databases">
        <title>Genomic, metabolic, and phenotypic characteristics of bacterial isolates from the natural microbiome of the model nematode Caenorhabditis elegans.</title>
        <authorList>
            <person name="Zimmermann J."/>
            <person name="Obeng N."/>
            <person name="Yang W."/>
            <person name="Obeng O."/>
            <person name="Kissoyan K."/>
            <person name="Pees B."/>
            <person name="Dirksen P."/>
            <person name="Hoppner M."/>
            <person name="Franke A."/>
            <person name="Rosenstiel P."/>
            <person name="Leippe M."/>
            <person name="Dierking K."/>
            <person name="Kaleta C."/>
            <person name="Schulenburg H."/>
        </authorList>
    </citation>
    <scope>NUCLEOTIDE SEQUENCE [LARGE SCALE GENOMIC DNA]</scope>
    <source>
        <strain evidence="2 3">MYb73</strain>
    </source>
</reference>
<keyword evidence="1" id="KW-0812">Transmembrane</keyword>
<feature type="transmembrane region" description="Helical" evidence="1">
    <location>
        <begin position="76"/>
        <end position="95"/>
    </location>
</feature>
<feature type="transmembrane region" description="Helical" evidence="1">
    <location>
        <begin position="38"/>
        <end position="64"/>
    </location>
</feature>
<proteinExistence type="predicted"/>
<feature type="transmembrane region" description="Helical" evidence="1">
    <location>
        <begin position="12"/>
        <end position="32"/>
    </location>
</feature>
<protein>
    <submittedName>
        <fullName evidence="2">Uncharacterized protein</fullName>
    </submittedName>
</protein>
<dbReference type="OrthoDB" id="8666440at2"/>
<name>A0A2S0IBN1_9BURK</name>
<feature type="transmembrane region" description="Helical" evidence="1">
    <location>
        <begin position="101"/>
        <end position="120"/>
    </location>
</feature>
<keyword evidence="1" id="KW-1133">Transmembrane helix</keyword>
<keyword evidence="3" id="KW-1185">Reference proteome</keyword>
<keyword evidence="1" id="KW-0472">Membrane</keyword>
<dbReference type="RefSeq" id="WP_105240079.1">
    <property type="nucleotide sequence ID" value="NZ_CP023270.1"/>
</dbReference>
<evidence type="ECO:0000313" key="2">
    <source>
        <dbReference type="EMBL" id="AVJ29368.1"/>
    </source>
</evidence>
<accession>A0A2S0IBN1</accession>
<dbReference type="Proteomes" id="UP000239477">
    <property type="component" value="Chromosome"/>
</dbReference>
<gene>
    <name evidence="2" type="ORF">CLM73_20925</name>
</gene>
<dbReference type="AlphaFoldDB" id="A0A2S0IBN1"/>
<organism evidence="2 3">
    <name type="scientific">Achromobacter spanius</name>
    <dbReference type="NCBI Taxonomy" id="217203"/>
    <lineage>
        <taxon>Bacteria</taxon>
        <taxon>Pseudomonadati</taxon>
        <taxon>Pseudomonadota</taxon>
        <taxon>Betaproteobacteria</taxon>
        <taxon>Burkholderiales</taxon>
        <taxon>Alcaligenaceae</taxon>
        <taxon>Achromobacter</taxon>
    </lineage>
</organism>
<sequence length="132" mass="14488">MNHRAVTLTRLISIRLLWYVGVGVIALMSLYLHTQFGVAVLLSAIAIYIPLSMLGLPLVAWLCLSRRTRDPASGLPPAWPAYLAGVTGIVLLASYQVLANLYVAECGFLLVLVAVDLMLARRETGWLLRLAR</sequence>
<dbReference type="EMBL" id="CP023270">
    <property type="protein sequence ID" value="AVJ29368.1"/>
    <property type="molecule type" value="Genomic_DNA"/>
</dbReference>